<dbReference type="EMBL" id="FN554965">
    <property type="protein sequence ID" value="CBH09613.1"/>
    <property type="molecule type" value="Genomic_DNA"/>
</dbReference>
<feature type="region of interest" description="Disordered" evidence="1">
    <location>
        <begin position="123"/>
        <end position="148"/>
    </location>
</feature>
<organism evidence="2 3">
    <name type="scientific">Trypanosoma brucei gambiense (strain MHOM/CI/86/DAL972)</name>
    <dbReference type="NCBI Taxonomy" id="679716"/>
    <lineage>
        <taxon>Eukaryota</taxon>
        <taxon>Discoba</taxon>
        <taxon>Euglenozoa</taxon>
        <taxon>Kinetoplastea</taxon>
        <taxon>Metakinetoplastina</taxon>
        <taxon>Trypanosomatida</taxon>
        <taxon>Trypanosomatidae</taxon>
        <taxon>Trypanosoma</taxon>
    </lineage>
</organism>
<dbReference type="AlphaFoldDB" id="C9ZJQ3"/>
<evidence type="ECO:0000256" key="1">
    <source>
        <dbReference type="SAM" id="MobiDB-lite"/>
    </source>
</evidence>
<evidence type="ECO:0000313" key="3">
    <source>
        <dbReference type="Proteomes" id="UP000002316"/>
    </source>
</evidence>
<proteinExistence type="predicted"/>
<dbReference type="GeneID" id="23858767"/>
<sequence length="148" mass="16673">MIDHRCGCHNQPPCNHLRVPEMWWECKDCGTKLLTPSIGKGQVSDGVEIFNSVLKAFKIQQRKGELEWIVDTASQKLIRLARRRFIIPKGDLWAAAEANGSEPNIILVLMPLHHSPCPPRAWPAPFHTERTRGRGSGTTRGMRACVLE</sequence>
<evidence type="ECO:0000313" key="2">
    <source>
        <dbReference type="EMBL" id="CBH09613.1"/>
    </source>
</evidence>
<protein>
    <submittedName>
        <fullName evidence="2">Uncharacterized protein</fullName>
    </submittedName>
</protein>
<reference evidence="3" key="1">
    <citation type="journal article" date="2010" name="PLoS Negl. Trop. Dis.">
        <title>The genome sequence of Trypanosoma brucei gambiense, causative agent of chronic human african trypanosomiasis.</title>
        <authorList>
            <person name="Jackson A.P."/>
            <person name="Sanders M."/>
            <person name="Berry A."/>
            <person name="McQuillan J."/>
            <person name="Aslett M.A."/>
            <person name="Quail M.A."/>
            <person name="Chukualim B."/>
            <person name="Capewell P."/>
            <person name="MacLeod A."/>
            <person name="Melville S.E."/>
            <person name="Gibson W."/>
            <person name="Barry J.D."/>
            <person name="Berriman M."/>
            <person name="Hertz-Fowler C."/>
        </authorList>
    </citation>
    <scope>NUCLEOTIDE SEQUENCE [LARGE SCALE GENOMIC DNA]</scope>
    <source>
        <strain evidence="3">MHOM/CI/86/DAL972</strain>
    </source>
</reference>
<dbReference type="Proteomes" id="UP000002316">
    <property type="component" value="Chromosome 2"/>
</dbReference>
<dbReference type="KEGG" id="tbg:TbgDal_II3860"/>
<accession>C9ZJQ3</accession>
<dbReference type="RefSeq" id="XP_011771917.1">
    <property type="nucleotide sequence ID" value="XM_011773615.1"/>
</dbReference>
<gene>
    <name evidence="2" type="ORF">TbgDal_II3860</name>
</gene>
<name>C9ZJQ3_TRYB9</name>